<proteinExistence type="predicted"/>
<dbReference type="OrthoDB" id="1157001at2"/>
<dbReference type="Pfam" id="PF05721">
    <property type="entry name" value="PhyH"/>
    <property type="match status" value="1"/>
</dbReference>
<dbReference type="PANTHER" id="PTHR31630">
    <property type="entry name" value="PHYTANOYL-COA DIOXYGENASE-RELATED-RELATED"/>
    <property type="match status" value="1"/>
</dbReference>
<dbReference type="EMBL" id="RIAR02000001">
    <property type="protein sequence ID" value="NSL85681.1"/>
    <property type="molecule type" value="Genomic_DNA"/>
</dbReference>
<keyword evidence="1" id="KW-0560">Oxidoreductase</keyword>
<dbReference type="GO" id="GO:0016706">
    <property type="term" value="F:2-oxoglutarate-dependent dioxygenase activity"/>
    <property type="evidence" value="ECO:0007669"/>
    <property type="project" value="UniProtKB-ARBA"/>
</dbReference>
<protein>
    <submittedName>
        <fullName evidence="1">Phytanoyl-CoA dioxygenase</fullName>
    </submittedName>
</protein>
<dbReference type="Gene3D" id="2.60.120.620">
    <property type="entry name" value="q2cbj1_9rhob like domain"/>
    <property type="match status" value="1"/>
</dbReference>
<dbReference type="AlphaFoldDB" id="A0A433WQG2"/>
<gene>
    <name evidence="1" type="ORF">ECE50_002490</name>
</gene>
<dbReference type="InterPro" id="IPR008775">
    <property type="entry name" value="Phytyl_CoA_dOase-like"/>
</dbReference>
<evidence type="ECO:0000313" key="2">
    <source>
        <dbReference type="Proteomes" id="UP000281028"/>
    </source>
</evidence>
<keyword evidence="2" id="KW-1185">Reference proteome</keyword>
<keyword evidence="1" id="KW-0223">Dioxygenase</keyword>
<dbReference type="Proteomes" id="UP000281028">
    <property type="component" value="Unassembled WGS sequence"/>
</dbReference>
<dbReference type="SUPFAM" id="SSF51197">
    <property type="entry name" value="Clavaminate synthase-like"/>
    <property type="match status" value="1"/>
</dbReference>
<sequence>MMQAQRNENAVGTNTPAERNPSTNVVFSSRLNDRVKQPVLKVLSEEDWQCWIQYGYVVVKAAISPEQADKTAQAIWDFEELDAADPHTWYPGEKVALKKEYKSFNSGMVELYHHQALWDNRQHPRVYNAFADVWGQEDLWVTIDRVNLNLPPYPGLSFDMVKHWDYDPENSSDNVQGVLSLSDQTDLSVGGFTCYPSIFRKEDFLQWKARQPEDWNWYRPDVSDLEQTAVGLGKGDLLIFNSRLCHGIRQNVSLNKARIAQYISMSPAQEENAELREWRIHAWENREAPKGYSFYGDPRHWERDRQETARLTILGEKLLGKRSWAS</sequence>
<comment type="caution">
    <text evidence="1">The sequence shown here is derived from an EMBL/GenBank/DDBJ whole genome shotgun (WGS) entry which is preliminary data.</text>
</comment>
<name>A0A433WQG2_9BACT</name>
<accession>A0A433WQG2</accession>
<evidence type="ECO:0000313" key="1">
    <source>
        <dbReference type="EMBL" id="NSL85681.1"/>
    </source>
</evidence>
<dbReference type="RefSeq" id="WP_127033596.1">
    <property type="nucleotide sequence ID" value="NZ_JAABOK010000015.1"/>
</dbReference>
<dbReference type="PANTHER" id="PTHR31630:SF6">
    <property type="entry name" value="PHYTANOYL-COA DIOXYGENASE-RELATED"/>
    <property type="match status" value="1"/>
</dbReference>
<organism evidence="1 2">
    <name type="scientific">Chitinophaga solisilvae</name>
    <dbReference type="NCBI Taxonomy" id="1233460"/>
    <lineage>
        <taxon>Bacteria</taxon>
        <taxon>Pseudomonadati</taxon>
        <taxon>Bacteroidota</taxon>
        <taxon>Chitinophagia</taxon>
        <taxon>Chitinophagales</taxon>
        <taxon>Chitinophagaceae</taxon>
        <taxon>Chitinophaga</taxon>
    </lineage>
</organism>
<reference evidence="1" key="1">
    <citation type="submission" date="2020-05" db="EMBL/GenBank/DDBJ databases">
        <title>Chitinophaga laudate sp. nov., isolated from a tropical peat swamp.</title>
        <authorList>
            <person name="Goh C.B.S."/>
            <person name="Lee M.S."/>
            <person name="Parimannan S."/>
            <person name="Pasbakhsh P."/>
            <person name="Yule C.M."/>
            <person name="Rajandas H."/>
            <person name="Loke S."/>
            <person name="Croft L."/>
            <person name="Tan J.B.L."/>
        </authorList>
    </citation>
    <scope>NUCLEOTIDE SEQUENCE</scope>
    <source>
        <strain evidence="1">Mgbs1</strain>
    </source>
</reference>